<dbReference type="RefSeq" id="XP_014499976.2">
    <property type="nucleotide sequence ID" value="XM_014644490.2"/>
</dbReference>
<name>A0A1S3U1T1_VIGRR</name>
<accession>A0A1S3U1T1</accession>
<dbReference type="PANTHER" id="PTHR43619">
    <property type="entry name" value="S-ADENOSYL-L-METHIONINE-DEPENDENT METHYLTRANSFERASE YKTD-RELATED"/>
    <property type="match status" value="1"/>
</dbReference>
<dbReference type="GO" id="GO:0008168">
    <property type="term" value="F:methyltransferase activity"/>
    <property type="evidence" value="ECO:0007669"/>
    <property type="project" value="UniProtKB-KW"/>
</dbReference>
<sequence length="383" mass="42384">MTGEGGKGSGYAVVVVVDCILTLPFTNPTQEAEPSLILTMSDKVNGLPEDQAWQELKLPELLNSDAVREIHATIEKEWDFLKRSACQTAAGRALWKHAIHDPLADLLAGETYLRNLHEKIKNDRLNNAREISGVILAVRTLWFDSRLEDALNSPTARAAQVVLLGAGMDTRAYRLSCLKDSDVYEVDFSGVLDVKTTILQAAADSAYDSQHTMSKAKSLTRVAADIRENDWMEKLETAGYIPQKSTVWILEGIIYYLTQSQAMQVLRILANKCALAHTVLLADFMNKPSTTLSNSVFQFYSDWPDHLLPSLGFTNVKLSQIGDPDAHFGLLNDPLNLFNRLRSLPRSLQTNPDDGKPCCRLYLVEASGSPDQNVSHNGPNTQA</sequence>
<dbReference type="GO" id="GO:0032259">
    <property type="term" value="P:methylation"/>
    <property type="evidence" value="ECO:0007669"/>
    <property type="project" value="UniProtKB-KW"/>
</dbReference>
<dbReference type="NCBIfam" id="TIGR00027">
    <property type="entry name" value="mthyl_TIGR00027"/>
    <property type="match status" value="1"/>
</dbReference>
<dbReference type="KEGG" id="vra:106761019"/>
<dbReference type="InterPro" id="IPR011610">
    <property type="entry name" value="SAM_mthyl_Trfase_ML2640-like"/>
</dbReference>
<dbReference type="InterPro" id="IPR029063">
    <property type="entry name" value="SAM-dependent_MTases_sf"/>
</dbReference>
<keyword evidence="2" id="KW-0489">Methyltransferase</keyword>
<dbReference type="Proteomes" id="UP000087766">
    <property type="component" value="Chromosome 5"/>
</dbReference>
<reference evidence="5" key="2">
    <citation type="submission" date="2025-08" db="UniProtKB">
        <authorList>
            <consortium name="RefSeq"/>
        </authorList>
    </citation>
    <scope>IDENTIFICATION</scope>
    <source>
        <tissue evidence="5">Leaf</tissue>
    </source>
</reference>
<dbReference type="SUPFAM" id="SSF53335">
    <property type="entry name" value="S-adenosyl-L-methionine-dependent methyltransferases"/>
    <property type="match status" value="1"/>
</dbReference>
<dbReference type="OrthoDB" id="203237at2759"/>
<dbReference type="InterPro" id="IPR007213">
    <property type="entry name" value="Ppm1/Ppm2/Tcmp"/>
</dbReference>
<gene>
    <name evidence="5" type="primary">LOC106761019</name>
</gene>
<dbReference type="Pfam" id="PF04072">
    <property type="entry name" value="LCM"/>
    <property type="match status" value="1"/>
</dbReference>
<evidence type="ECO:0000256" key="2">
    <source>
        <dbReference type="ARBA" id="ARBA00022603"/>
    </source>
</evidence>
<evidence type="ECO:0000256" key="1">
    <source>
        <dbReference type="ARBA" id="ARBA00008138"/>
    </source>
</evidence>
<keyword evidence="3" id="KW-0808">Transferase</keyword>
<proteinExistence type="inferred from homology"/>
<evidence type="ECO:0000313" key="4">
    <source>
        <dbReference type="Proteomes" id="UP000087766"/>
    </source>
</evidence>
<comment type="similarity">
    <text evidence="1">Belongs to the UPF0677 family.</text>
</comment>
<dbReference type="GeneID" id="106761019"/>
<organism evidence="4 5">
    <name type="scientific">Vigna radiata var. radiata</name>
    <name type="common">Mung bean</name>
    <name type="synonym">Phaseolus aureus</name>
    <dbReference type="NCBI Taxonomy" id="3916"/>
    <lineage>
        <taxon>Eukaryota</taxon>
        <taxon>Viridiplantae</taxon>
        <taxon>Streptophyta</taxon>
        <taxon>Embryophyta</taxon>
        <taxon>Tracheophyta</taxon>
        <taxon>Spermatophyta</taxon>
        <taxon>Magnoliopsida</taxon>
        <taxon>eudicotyledons</taxon>
        <taxon>Gunneridae</taxon>
        <taxon>Pentapetalae</taxon>
        <taxon>rosids</taxon>
        <taxon>fabids</taxon>
        <taxon>Fabales</taxon>
        <taxon>Fabaceae</taxon>
        <taxon>Papilionoideae</taxon>
        <taxon>50 kb inversion clade</taxon>
        <taxon>NPAAA clade</taxon>
        <taxon>indigoferoid/millettioid clade</taxon>
        <taxon>Phaseoleae</taxon>
        <taxon>Vigna</taxon>
    </lineage>
</organism>
<protein>
    <submittedName>
        <fullName evidence="5">Uncharacterized protein LOC106761019</fullName>
    </submittedName>
</protein>
<evidence type="ECO:0000313" key="5">
    <source>
        <dbReference type="RefSeq" id="XP_014499976.2"/>
    </source>
</evidence>
<keyword evidence="4" id="KW-1185">Reference proteome</keyword>
<dbReference type="AlphaFoldDB" id="A0A1S3U1T1"/>
<dbReference type="PANTHER" id="PTHR43619:SF8">
    <property type="entry name" value="LEUCINE CARBOXYL METHYLTRANSFERASE"/>
    <property type="match status" value="1"/>
</dbReference>
<reference evidence="4" key="1">
    <citation type="journal article" date="2014" name="Nat. Commun.">
        <title>Genome sequence of mungbean and insights into evolution within Vigna species.</title>
        <authorList>
            <person name="Kang Y.J."/>
            <person name="Kim S.K."/>
            <person name="Kim M.Y."/>
            <person name="Lestari P."/>
            <person name="Kim K.H."/>
            <person name="Ha B.K."/>
            <person name="Jun T.H."/>
            <person name="Hwang W.J."/>
            <person name="Lee T."/>
            <person name="Lee J."/>
            <person name="Shim S."/>
            <person name="Yoon M.Y."/>
            <person name="Jang Y.E."/>
            <person name="Han K.S."/>
            <person name="Taeprayoon P."/>
            <person name="Yoon N."/>
            <person name="Somta P."/>
            <person name="Tanya P."/>
            <person name="Kim K.S."/>
            <person name="Gwag J.G."/>
            <person name="Moon J.K."/>
            <person name="Lee Y.H."/>
            <person name="Park B.S."/>
            <person name="Bombarely A."/>
            <person name="Doyle J.J."/>
            <person name="Jackson S.A."/>
            <person name="Schafleitner R."/>
            <person name="Srinives P."/>
            <person name="Varshney R.K."/>
            <person name="Lee S.H."/>
        </authorList>
    </citation>
    <scope>NUCLEOTIDE SEQUENCE [LARGE SCALE GENOMIC DNA]</scope>
    <source>
        <strain evidence="4">cv. VC1973A</strain>
    </source>
</reference>
<dbReference type="Gene3D" id="3.40.50.150">
    <property type="entry name" value="Vaccinia Virus protein VP39"/>
    <property type="match status" value="1"/>
</dbReference>
<dbReference type="STRING" id="3916.A0A1S3U1T1"/>
<evidence type="ECO:0000256" key="3">
    <source>
        <dbReference type="ARBA" id="ARBA00022679"/>
    </source>
</evidence>